<comment type="caution">
    <text evidence="2">The sequence shown here is derived from an EMBL/GenBank/DDBJ whole genome shotgun (WGS) entry which is preliminary data.</text>
</comment>
<dbReference type="AlphaFoldDB" id="A0A3S0W8L6"/>
<sequence>MNTMSAISIIIPTHNAEEYLAETVNSLLNQSLPPLEIIIIDDNSNDGSLAIACQLSGEYPALISVYSRKFKSAPKSRNLGAAISTGEALMFVDADDVLGPNTLEALSEALNTKQAGVAACPWLRLEKVGENWLARPASCAQRRPGQDALSAWLTGWYYPTSSILWTREAFNKTGGWDEEATINQDGDLMMRAIAQGIPFIEASKGVAYYRKLPSGQESVSGKGKTLKGLKGRIHVLDKIARILKEQDIQKNYKDSLSRAYRGIAEDAKMVDKNIYRDTKLKQKKYQPIFLASIFVKGTRWLSRYSTGIRGSKPTPEEFQEKVDWLNDMVIKESASLPAMSKVKDVKLPMVSVIIPVYNRAHLLHRSLDSVVSQTFKNIEILIIDDCSRDDPYSVTKEYNDSRIKYIRQKENQGVAAARNRGLREAKGEFVAFLDDDDEWFPEKLSRQVELFLQSPPEVGLVYTGVETVMDEGHSEVQLPTERGDVYRKLLIKNCIHGGSSTMMRRNIITNVGFFDENLVAIEDYEYWLRISRYYYFDFIEEPLVRYHDIRAISTNTDVRRSRNFQANLDARDQFYVKHQAQMKKEGVAHLFLVQSANRHMAPHWNDMKSARRLALKAFFYAPTSKSTIVALAATLFSLKFVNKVKTVIYGNSRAKKESIGT</sequence>
<dbReference type="OrthoDB" id="9801954at2"/>
<keyword evidence="3" id="KW-1185">Reference proteome</keyword>
<gene>
    <name evidence="2" type="ORF">ELY38_11685</name>
</gene>
<dbReference type="PANTHER" id="PTHR22916">
    <property type="entry name" value="GLYCOSYLTRANSFERASE"/>
    <property type="match status" value="1"/>
</dbReference>
<dbReference type="Pfam" id="PF00535">
    <property type="entry name" value="Glycos_transf_2"/>
    <property type="match status" value="2"/>
</dbReference>
<feature type="domain" description="Glycosyltransferase 2-like" evidence="1">
    <location>
        <begin position="351"/>
        <end position="508"/>
    </location>
</feature>
<protein>
    <submittedName>
        <fullName evidence="2">Glycosyltransferase</fullName>
    </submittedName>
</protein>
<dbReference type="Proteomes" id="UP000287023">
    <property type="component" value="Unassembled WGS sequence"/>
</dbReference>
<reference evidence="2 3" key="1">
    <citation type="submission" date="2018-12" db="EMBL/GenBank/DDBJ databases">
        <title>three novel Halomonas strain isolated from plants.</title>
        <authorList>
            <person name="Sun C."/>
        </authorList>
    </citation>
    <scope>NUCLEOTIDE SEQUENCE [LARGE SCALE GENOMIC DNA]</scope>
    <source>
        <strain evidence="2 3">JCM 18142</strain>
    </source>
</reference>
<evidence type="ECO:0000313" key="2">
    <source>
        <dbReference type="EMBL" id="RUR31311.1"/>
    </source>
</evidence>
<dbReference type="CDD" id="cd00761">
    <property type="entry name" value="Glyco_tranf_GTA_type"/>
    <property type="match status" value="2"/>
</dbReference>
<dbReference type="SUPFAM" id="SSF53448">
    <property type="entry name" value="Nucleotide-diphospho-sugar transferases"/>
    <property type="match status" value="2"/>
</dbReference>
<proteinExistence type="predicted"/>
<accession>A0A3S0W8L6</accession>
<evidence type="ECO:0000259" key="1">
    <source>
        <dbReference type="Pfam" id="PF00535"/>
    </source>
</evidence>
<dbReference type="PANTHER" id="PTHR22916:SF3">
    <property type="entry name" value="UDP-GLCNAC:BETAGAL BETA-1,3-N-ACETYLGLUCOSAMINYLTRANSFERASE-LIKE PROTEIN 1"/>
    <property type="match status" value="1"/>
</dbReference>
<organism evidence="2 3">
    <name type="scientific">Vreelandella nanhaiensis</name>
    <dbReference type="NCBI Taxonomy" id="1258546"/>
    <lineage>
        <taxon>Bacteria</taxon>
        <taxon>Pseudomonadati</taxon>
        <taxon>Pseudomonadota</taxon>
        <taxon>Gammaproteobacteria</taxon>
        <taxon>Oceanospirillales</taxon>
        <taxon>Halomonadaceae</taxon>
        <taxon>Vreelandella</taxon>
    </lineage>
</organism>
<dbReference type="InterPro" id="IPR001173">
    <property type="entry name" value="Glyco_trans_2-like"/>
</dbReference>
<evidence type="ECO:0000313" key="3">
    <source>
        <dbReference type="Proteomes" id="UP000287023"/>
    </source>
</evidence>
<name>A0A3S0W8L6_9GAMM</name>
<dbReference type="EMBL" id="RZHF01000015">
    <property type="protein sequence ID" value="RUR31311.1"/>
    <property type="molecule type" value="Genomic_DNA"/>
</dbReference>
<keyword evidence="2" id="KW-0808">Transferase</keyword>
<dbReference type="Gene3D" id="3.90.550.10">
    <property type="entry name" value="Spore Coat Polysaccharide Biosynthesis Protein SpsA, Chain A"/>
    <property type="match status" value="2"/>
</dbReference>
<feature type="domain" description="Glycosyltransferase 2-like" evidence="1">
    <location>
        <begin position="8"/>
        <end position="136"/>
    </location>
</feature>
<dbReference type="InterPro" id="IPR029044">
    <property type="entry name" value="Nucleotide-diphossugar_trans"/>
</dbReference>
<dbReference type="GO" id="GO:0016758">
    <property type="term" value="F:hexosyltransferase activity"/>
    <property type="evidence" value="ECO:0007669"/>
    <property type="project" value="UniProtKB-ARBA"/>
</dbReference>